<accession>A0AAD9I9H2</accession>
<evidence type="ECO:0000313" key="4">
    <source>
        <dbReference type="Proteomes" id="UP001217918"/>
    </source>
</evidence>
<reference evidence="3" key="1">
    <citation type="journal article" date="2023" name="Mol. Plant Microbe Interact.">
        <title>Elucidating the Obligate Nature and Biological Capacity of an Invasive Fungal Corn Pathogen.</title>
        <authorList>
            <person name="MacCready J.S."/>
            <person name="Roggenkamp E.M."/>
            <person name="Gdanetz K."/>
            <person name="Chilvers M.I."/>
        </authorList>
    </citation>
    <scope>NUCLEOTIDE SEQUENCE</scope>
    <source>
        <strain evidence="3">PM02</strain>
    </source>
</reference>
<feature type="compositionally biased region" description="Acidic residues" evidence="1">
    <location>
        <begin position="440"/>
        <end position="451"/>
    </location>
</feature>
<feature type="compositionally biased region" description="Polar residues" evidence="1">
    <location>
        <begin position="427"/>
        <end position="439"/>
    </location>
</feature>
<sequence>MGNIISTGKAFTATTVGGWAVVGAFAAYYFYNSSRDRRRRDVIRNVTTRQRLEDRQSVQSRKESKDKTKRQRGESNSQDVEDTEKSSKTKARAAPEPVQAPPTQNHGHSSDEGVDNKEFARQFANVQAGTTLNGSKKKDDKKQKSVKQSRAREIEKQVTSKPAPAPVAPSAPSSTGGADADDDESDTPVAETAKFGDVSDMLEPKATGPSMLRITGMDTVKQKPKPKKTPKAPEDVETKKQRQNRRKVEELKAAREEAEKQRKKAMEAQRRLARISEGRPAKDGSAFTAQQNKPSVWTGNGVNGVKENSKPGNFLNYEYLPVQPLDTGDASIQTDASASSPPSVNKAGSWMSDLPSEEEQMEMLRHEEQWNTVTSKKSTRKNQKTLAEEPIETAVFAPQSVVSVKSDAAVTKAQKAPTNGKPAQPAFSHQSSFAALSTNEDAEEVEEEWDV</sequence>
<dbReference type="Proteomes" id="UP001217918">
    <property type="component" value="Unassembled WGS sequence"/>
</dbReference>
<keyword evidence="2" id="KW-0812">Transmembrane</keyword>
<keyword evidence="4" id="KW-1185">Reference proteome</keyword>
<feature type="compositionally biased region" description="Polar residues" evidence="1">
    <location>
        <begin position="124"/>
        <end position="134"/>
    </location>
</feature>
<keyword evidence="2" id="KW-1133">Transmembrane helix</keyword>
<name>A0AAD9I9H2_9PEZI</name>
<evidence type="ECO:0000313" key="3">
    <source>
        <dbReference type="EMBL" id="KAK2073541.1"/>
    </source>
</evidence>
<feature type="compositionally biased region" description="Basic and acidic residues" evidence="1">
    <location>
        <begin position="51"/>
        <end position="66"/>
    </location>
</feature>
<gene>
    <name evidence="3" type="ORF">P8C59_007820</name>
</gene>
<proteinExistence type="predicted"/>
<feature type="region of interest" description="Disordered" evidence="1">
    <location>
        <begin position="326"/>
        <end position="392"/>
    </location>
</feature>
<feature type="compositionally biased region" description="Basic and acidic residues" evidence="1">
    <location>
        <begin position="231"/>
        <end position="282"/>
    </location>
</feature>
<keyword evidence="2" id="KW-0472">Membrane</keyword>
<feature type="region of interest" description="Disordered" evidence="1">
    <location>
        <begin position="406"/>
        <end position="451"/>
    </location>
</feature>
<feature type="compositionally biased region" description="Polar residues" evidence="1">
    <location>
        <begin position="287"/>
        <end position="300"/>
    </location>
</feature>
<evidence type="ECO:0000256" key="2">
    <source>
        <dbReference type="SAM" id="Phobius"/>
    </source>
</evidence>
<feature type="region of interest" description="Disordered" evidence="1">
    <location>
        <begin position="51"/>
        <end position="313"/>
    </location>
</feature>
<dbReference type="EMBL" id="JAQQPM010000007">
    <property type="protein sequence ID" value="KAK2073541.1"/>
    <property type="molecule type" value="Genomic_DNA"/>
</dbReference>
<dbReference type="AlphaFoldDB" id="A0AAD9I9H2"/>
<feature type="transmembrane region" description="Helical" evidence="2">
    <location>
        <begin position="12"/>
        <end position="31"/>
    </location>
</feature>
<feature type="compositionally biased region" description="Polar residues" evidence="1">
    <location>
        <begin position="330"/>
        <end position="343"/>
    </location>
</feature>
<comment type="caution">
    <text evidence="3">The sequence shown here is derived from an EMBL/GenBank/DDBJ whole genome shotgun (WGS) entry which is preliminary data.</text>
</comment>
<protein>
    <submittedName>
        <fullName evidence="3">Uncharacterized protein</fullName>
    </submittedName>
</protein>
<organism evidence="3 4">
    <name type="scientific">Phyllachora maydis</name>
    <dbReference type="NCBI Taxonomy" id="1825666"/>
    <lineage>
        <taxon>Eukaryota</taxon>
        <taxon>Fungi</taxon>
        <taxon>Dikarya</taxon>
        <taxon>Ascomycota</taxon>
        <taxon>Pezizomycotina</taxon>
        <taxon>Sordariomycetes</taxon>
        <taxon>Sordariomycetidae</taxon>
        <taxon>Phyllachorales</taxon>
        <taxon>Phyllachoraceae</taxon>
        <taxon>Phyllachora</taxon>
    </lineage>
</organism>
<evidence type="ECO:0000256" key="1">
    <source>
        <dbReference type="SAM" id="MobiDB-lite"/>
    </source>
</evidence>
<feature type="compositionally biased region" description="Basic and acidic residues" evidence="1">
    <location>
        <begin position="108"/>
        <end position="120"/>
    </location>
</feature>